<feature type="chain" id="PRO_5006846875" description="Esterase" evidence="4">
    <location>
        <begin position="25"/>
        <end position="422"/>
    </location>
</feature>
<dbReference type="SUPFAM" id="SSF48452">
    <property type="entry name" value="TPR-like"/>
    <property type="match status" value="1"/>
</dbReference>
<sequence length="422" mass="46683">MPKFNSFFMKLLFLLALVVGPALAQAQTVQNNAIVIGRVDSVTSAVLKEKRKLWVYVPDGATSPVYAPRRYPVVYLLDGDAWFTATTGVLQKLSGYPNSVCPEMIVVGIPNTNRTRDLTPSISTTATGELSAAVLKTSGGGENFTAFLEKELIPYVDAHYPTTPHRTLIGHSFGGLLVVNTLVHHPALFENYVAIDPSMWWDQEKLLQQAHEVLAQPRFAGRALFVASANNTGQDSLQVLQDPSVGGAMTRSKWRLRDELARNRRNGLRWAYQYYPTDTHNTVPLLATYDALHFLFPAYALSPAATSDLFNPASKVEQAALLEAHYKQISAQAGYPVLPSEVTVNALAYRLMAQPEQAARALALFQLNVRNYPTSFNVHDSLGDYYQAQGQPARAIAAYTKALQLKEYPETRQKLTQLQAKK</sequence>
<evidence type="ECO:0000256" key="3">
    <source>
        <dbReference type="PROSITE-ProRule" id="PRU00339"/>
    </source>
</evidence>
<accession>A0A0U4AES6</accession>
<feature type="repeat" description="TPR" evidence="3">
    <location>
        <begin position="376"/>
        <end position="409"/>
    </location>
</feature>
<keyword evidence="6" id="KW-1185">Reference proteome</keyword>
<proteinExistence type="inferred from homology"/>
<dbReference type="KEGG" id="hyg:AUC43_17405"/>
<keyword evidence="3" id="KW-0802">TPR repeat</keyword>
<dbReference type="Gene3D" id="3.40.50.1820">
    <property type="entry name" value="alpha/beta hydrolase"/>
    <property type="match status" value="1"/>
</dbReference>
<feature type="signal peptide" evidence="4">
    <location>
        <begin position="1"/>
        <end position="24"/>
    </location>
</feature>
<dbReference type="Pfam" id="PF00756">
    <property type="entry name" value="Esterase"/>
    <property type="match status" value="1"/>
</dbReference>
<keyword evidence="4" id="KW-0732">Signal</keyword>
<evidence type="ECO:0000256" key="1">
    <source>
        <dbReference type="ARBA" id="ARBA00005622"/>
    </source>
</evidence>
<dbReference type="GO" id="GO:0016788">
    <property type="term" value="F:hydrolase activity, acting on ester bonds"/>
    <property type="evidence" value="ECO:0007669"/>
    <property type="project" value="TreeGrafter"/>
</dbReference>
<comment type="similarity">
    <text evidence="1">Belongs to the esterase D family.</text>
</comment>
<name>A0A0U4AES6_9BACT</name>
<dbReference type="InterPro" id="IPR000801">
    <property type="entry name" value="Esterase-like"/>
</dbReference>
<evidence type="ECO:0008006" key="7">
    <source>
        <dbReference type="Google" id="ProtNLM"/>
    </source>
</evidence>
<dbReference type="Proteomes" id="UP000059542">
    <property type="component" value="Chromosome"/>
</dbReference>
<evidence type="ECO:0000256" key="2">
    <source>
        <dbReference type="ARBA" id="ARBA00022801"/>
    </source>
</evidence>
<dbReference type="InterPro" id="IPR052558">
    <property type="entry name" value="Siderophore_Hydrolase_D"/>
</dbReference>
<dbReference type="EMBL" id="CP013909">
    <property type="protein sequence ID" value="ALW86700.1"/>
    <property type="molecule type" value="Genomic_DNA"/>
</dbReference>
<reference evidence="5 6" key="1">
    <citation type="submission" date="2015-12" db="EMBL/GenBank/DDBJ databases">
        <authorList>
            <person name="Shamseldin A."/>
            <person name="Moawad H."/>
            <person name="Abd El-Rahim W.M."/>
            <person name="Sadowsky M.J."/>
        </authorList>
    </citation>
    <scope>NUCLEOTIDE SEQUENCE [LARGE SCALE GENOMIC DNA]</scope>
    <source>
        <strain evidence="5 6">DG5B</strain>
    </source>
</reference>
<keyword evidence="2" id="KW-0378">Hydrolase</keyword>
<gene>
    <name evidence="5" type="ORF">AUC43_17405</name>
</gene>
<dbReference type="PANTHER" id="PTHR40841:SF2">
    <property type="entry name" value="SIDEROPHORE-DEGRADING ESTERASE (EUROFUNG)"/>
    <property type="match status" value="1"/>
</dbReference>
<evidence type="ECO:0000256" key="4">
    <source>
        <dbReference type="SAM" id="SignalP"/>
    </source>
</evidence>
<protein>
    <recommendedName>
        <fullName evidence="7">Esterase</fullName>
    </recommendedName>
</protein>
<dbReference type="InterPro" id="IPR029058">
    <property type="entry name" value="AB_hydrolase_fold"/>
</dbReference>
<organism evidence="5 6">
    <name type="scientific">Hymenobacter sedentarius</name>
    <dbReference type="NCBI Taxonomy" id="1411621"/>
    <lineage>
        <taxon>Bacteria</taxon>
        <taxon>Pseudomonadati</taxon>
        <taxon>Bacteroidota</taxon>
        <taxon>Cytophagia</taxon>
        <taxon>Cytophagales</taxon>
        <taxon>Hymenobacteraceae</taxon>
        <taxon>Hymenobacter</taxon>
    </lineage>
</organism>
<evidence type="ECO:0000313" key="5">
    <source>
        <dbReference type="EMBL" id="ALW86700.1"/>
    </source>
</evidence>
<dbReference type="PANTHER" id="PTHR40841">
    <property type="entry name" value="SIDEROPHORE TRIACETYLFUSARININE C ESTERASE"/>
    <property type="match status" value="1"/>
</dbReference>
<dbReference type="InterPro" id="IPR019734">
    <property type="entry name" value="TPR_rpt"/>
</dbReference>
<evidence type="ECO:0000313" key="6">
    <source>
        <dbReference type="Proteomes" id="UP000059542"/>
    </source>
</evidence>
<dbReference type="SUPFAM" id="SSF53474">
    <property type="entry name" value="alpha/beta-Hydrolases"/>
    <property type="match status" value="1"/>
</dbReference>
<dbReference type="PROSITE" id="PS50005">
    <property type="entry name" value="TPR"/>
    <property type="match status" value="1"/>
</dbReference>
<dbReference type="AlphaFoldDB" id="A0A0U4AES6"/>
<dbReference type="InterPro" id="IPR011990">
    <property type="entry name" value="TPR-like_helical_dom_sf"/>
</dbReference>